<evidence type="ECO:0000313" key="6">
    <source>
        <dbReference type="Proteomes" id="UP000006201"/>
    </source>
</evidence>
<keyword evidence="4" id="KW-1133">Transmembrane helix</keyword>
<sequence length="416" mass="45828">MDVVKTKVVNRLALWQQALLAVAVIIVLTVLYQQLKSNKVSVARSQIIVAQVQQGDLDVLVSGYGILKSHRQQLLSAKTAATVQEIVLKPGAIVAADSVIVRLDNPELQQQLDNAKQELAKLRANLRQLTLNNTREVLNETATFAQINAEYENAKLNLAAETTLMKQGVVSSLNYQRSILNEAQLKQRLEIAKQRAVQLKAVHQEAENIQLEWINQQQGLVNTAKRKLDSLTVRAGFAGVLQNLAVELGQSLAPGQEIALIGSTKELIALINVSQNQVDQVAVGQAVEVDTRLAKVMGQVTRINPVVINNTVEVEVSLPEQLPENARPQLNIDANILVASLTNVRYIERPANIKSNSQAQLYRIDAAQNKALLTDIEFGRQAGRFIEIKQGLELNSQLIISDLTNLAQTHPELDIY</sequence>
<comment type="caution">
    <text evidence="5">The sequence shown here is derived from an EMBL/GenBank/DDBJ whole genome shotgun (WGS) entry which is preliminary data.</text>
</comment>
<dbReference type="Gene3D" id="2.40.50.100">
    <property type="match status" value="1"/>
</dbReference>
<feature type="coiled-coil region" evidence="3">
    <location>
        <begin position="182"/>
        <end position="209"/>
    </location>
</feature>
<dbReference type="Gene3D" id="1.10.287.470">
    <property type="entry name" value="Helix hairpin bin"/>
    <property type="match status" value="1"/>
</dbReference>
<dbReference type="InterPro" id="IPR050465">
    <property type="entry name" value="UPF0194_transport"/>
</dbReference>
<dbReference type="AlphaFoldDB" id="A4CAI3"/>
<comment type="subcellular location">
    <subcellularLocation>
        <location evidence="1">Cell envelope</location>
    </subcellularLocation>
</comment>
<dbReference type="PANTHER" id="PTHR32347">
    <property type="entry name" value="EFFLUX SYSTEM COMPONENT YKNX-RELATED"/>
    <property type="match status" value="1"/>
</dbReference>
<dbReference type="RefSeq" id="WP_009840219.1">
    <property type="nucleotide sequence ID" value="NZ_CH959301.1"/>
</dbReference>
<dbReference type="eggNOG" id="COG0845">
    <property type="taxonomic scope" value="Bacteria"/>
</dbReference>
<gene>
    <name evidence="5" type="ORF">PTD2_21287</name>
</gene>
<accession>A4CAI3</accession>
<dbReference type="Gene3D" id="2.40.30.170">
    <property type="match status" value="1"/>
</dbReference>
<keyword evidence="2 3" id="KW-0175">Coiled coil</keyword>
<reference evidence="5 6" key="1">
    <citation type="submission" date="2006-02" db="EMBL/GenBank/DDBJ databases">
        <authorList>
            <person name="Moran M.A."/>
            <person name="Kjelleberg S."/>
            <person name="Egan S."/>
            <person name="Saunders N."/>
            <person name="Thomas T."/>
            <person name="Ferriera S."/>
            <person name="Johnson J."/>
            <person name="Kravitz S."/>
            <person name="Halpern A."/>
            <person name="Remington K."/>
            <person name="Beeson K."/>
            <person name="Tran B."/>
            <person name="Rogers Y.-H."/>
            <person name="Friedman R."/>
            <person name="Venter J.C."/>
        </authorList>
    </citation>
    <scope>NUCLEOTIDE SEQUENCE [LARGE SCALE GENOMIC DNA]</scope>
    <source>
        <strain evidence="5 6">D2</strain>
    </source>
</reference>
<keyword evidence="4" id="KW-0472">Membrane</keyword>
<dbReference type="PANTHER" id="PTHR32347:SF23">
    <property type="entry name" value="BLL5650 PROTEIN"/>
    <property type="match status" value="1"/>
</dbReference>
<dbReference type="OrthoDB" id="6397038at2"/>
<evidence type="ECO:0000256" key="3">
    <source>
        <dbReference type="SAM" id="Coils"/>
    </source>
</evidence>
<feature type="transmembrane region" description="Helical" evidence="4">
    <location>
        <begin position="12"/>
        <end position="32"/>
    </location>
</feature>
<evidence type="ECO:0000256" key="4">
    <source>
        <dbReference type="SAM" id="Phobius"/>
    </source>
</evidence>
<proteinExistence type="predicted"/>
<evidence type="ECO:0000256" key="1">
    <source>
        <dbReference type="ARBA" id="ARBA00004196"/>
    </source>
</evidence>
<feature type="coiled-coil region" evidence="3">
    <location>
        <begin position="105"/>
        <end position="132"/>
    </location>
</feature>
<name>A4CAI3_9GAMM</name>
<evidence type="ECO:0000313" key="5">
    <source>
        <dbReference type="EMBL" id="EAR28391.1"/>
    </source>
</evidence>
<keyword evidence="4" id="KW-0812">Transmembrane</keyword>
<organism evidence="5 6">
    <name type="scientific">Pseudoalteromonas tunicata D2</name>
    <dbReference type="NCBI Taxonomy" id="87626"/>
    <lineage>
        <taxon>Bacteria</taxon>
        <taxon>Pseudomonadati</taxon>
        <taxon>Pseudomonadota</taxon>
        <taxon>Gammaproteobacteria</taxon>
        <taxon>Alteromonadales</taxon>
        <taxon>Pseudoalteromonadaceae</taxon>
        <taxon>Pseudoalteromonas</taxon>
    </lineage>
</organism>
<dbReference type="STRING" id="87626.PTD2_21287"/>
<keyword evidence="6" id="KW-1185">Reference proteome</keyword>
<dbReference type="Proteomes" id="UP000006201">
    <property type="component" value="Unassembled WGS sequence"/>
</dbReference>
<dbReference type="GO" id="GO:0030313">
    <property type="term" value="C:cell envelope"/>
    <property type="evidence" value="ECO:0007669"/>
    <property type="project" value="UniProtKB-SubCell"/>
</dbReference>
<protein>
    <submittedName>
        <fullName evidence="5">Efflux transporter, RND family, MFP subunit</fullName>
    </submittedName>
</protein>
<dbReference type="HOGENOM" id="CLU_018816_16_2_6"/>
<dbReference type="EMBL" id="AAOH01000004">
    <property type="protein sequence ID" value="EAR28391.1"/>
    <property type="molecule type" value="Genomic_DNA"/>
</dbReference>
<evidence type="ECO:0000256" key="2">
    <source>
        <dbReference type="ARBA" id="ARBA00023054"/>
    </source>
</evidence>